<organism evidence="4 5">
    <name type="scientific">Ideonella azotifigens</name>
    <dbReference type="NCBI Taxonomy" id="513160"/>
    <lineage>
        <taxon>Bacteria</taxon>
        <taxon>Pseudomonadati</taxon>
        <taxon>Pseudomonadota</taxon>
        <taxon>Betaproteobacteria</taxon>
        <taxon>Burkholderiales</taxon>
        <taxon>Sphaerotilaceae</taxon>
        <taxon>Ideonella</taxon>
    </lineage>
</organism>
<dbReference type="Proteomes" id="UP001500279">
    <property type="component" value="Unassembled WGS sequence"/>
</dbReference>
<dbReference type="EMBL" id="BAAAEW010000011">
    <property type="protein sequence ID" value="GAA0750032.1"/>
    <property type="molecule type" value="Genomic_DNA"/>
</dbReference>
<accession>A0ABN1JZ69</accession>
<evidence type="ECO:0000313" key="5">
    <source>
        <dbReference type="Proteomes" id="UP001500279"/>
    </source>
</evidence>
<proteinExistence type="predicted"/>
<evidence type="ECO:0000256" key="2">
    <source>
        <dbReference type="PROSITE-ProRule" id="PRU00335"/>
    </source>
</evidence>
<gene>
    <name evidence="4" type="ORF">GCM10009107_21230</name>
</gene>
<keyword evidence="1 2" id="KW-0238">DNA-binding</keyword>
<feature type="domain" description="HTH tetR-type" evidence="3">
    <location>
        <begin position="23"/>
        <end position="83"/>
    </location>
</feature>
<dbReference type="SUPFAM" id="SSF46689">
    <property type="entry name" value="Homeodomain-like"/>
    <property type="match status" value="1"/>
</dbReference>
<feature type="DNA-binding region" description="H-T-H motif" evidence="2">
    <location>
        <begin position="46"/>
        <end position="65"/>
    </location>
</feature>
<dbReference type="RefSeq" id="WP_141287727.1">
    <property type="nucleotide sequence ID" value="NZ_BAAAEW010000011.1"/>
</dbReference>
<sequence>MNTKAPRNKPATVRLRRSPNEMATLKRELLERARLIYRDEGLAALSMRRMALEFKLSTMALYSYFPSKQALLEGLWLEIFEALLAELQSVQKGRRTPLKLLEAHVRSFLAFWELRPDQFRMIYMSLVQTSGADAVDMEHQPVYAGMVLLTRERVAACAATPPGDAALGLSTDALVAQMLGYLLLTLGVARYPLYDRDALRDRTVLDILCTVQQGLASPAPRPRR</sequence>
<dbReference type="InterPro" id="IPR009057">
    <property type="entry name" value="Homeodomain-like_sf"/>
</dbReference>
<name>A0ABN1JZ69_9BURK</name>
<dbReference type="Pfam" id="PF00440">
    <property type="entry name" value="TetR_N"/>
    <property type="match status" value="1"/>
</dbReference>
<dbReference type="PANTHER" id="PTHR30055:SF223">
    <property type="entry name" value="HTH-TYPE TRANSCRIPTIONAL REGULATOR UIDR"/>
    <property type="match status" value="1"/>
</dbReference>
<dbReference type="InterPro" id="IPR001647">
    <property type="entry name" value="HTH_TetR"/>
</dbReference>
<dbReference type="PANTHER" id="PTHR30055">
    <property type="entry name" value="HTH-TYPE TRANSCRIPTIONAL REGULATOR RUTR"/>
    <property type="match status" value="1"/>
</dbReference>
<keyword evidence="5" id="KW-1185">Reference proteome</keyword>
<dbReference type="PROSITE" id="PS50977">
    <property type="entry name" value="HTH_TETR_2"/>
    <property type="match status" value="1"/>
</dbReference>
<evidence type="ECO:0000256" key="1">
    <source>
        <dbReference type="ARBA" id="ARBA00023125"/>
    </source>
</evidence>
<evidence type="ECO:0000313" key="4">
    <source>
        <dbReference type="EMBL" id="GAA0750032.1"/>
    </source>
</evidence>
<comment type="caution">
    <text evidence="4">The sequence shown here is derived from an EMBL/GenBank/DDBJ whole genome shotgun (WGS) entry which is preliminary data.</text>
</comment>
<dbReference type="InterPro" id="IPR050109">
    <property type="entry name" value="HTH-type_TetR-like_transc_reg"/>
</dbReference>
<protein>
    <recommendedName>
        <fullName evidence="3">HTH tetR-type domain-containing protein</fullName>
    </recommendedName>
</protein>
<reference evidence="4 5" key="1">
    <citation type="journal article" date="2019" name="Int. J. Syst. Evol. Microbiol.">
        <title>The Global Catalogue of Microorganisms (GCM) 10K type strain sequencing project: providing services to taxonomists for standard genome sequencing and annotation.</title>
        <authorList>
            <consortium name="The Broad Institute Genomics Platform"/>
            <consortium name="The Broad Institute Genome Sequencing Center for Infectious Disease"/>
            <person name="Wu L."/>
            <person name="Ma J."/>
        </authorList>
    </citation>
    <scope>NUCLEOTIDE SEQUENCE [LARGE SCALE GENOMIC DNA]</scope>
    <source>
        <strain evidence="4 5">JCM 15503</strain>
    </source>
</reference>
<evidence type="ECO:0000259" key="3">
    <source>
        <dbReference type="PROSITE" id="PS50977"/>
    </source>
</evidence>
<dbReference type="Gene3D" id="1.10.357.10">
    <property type="entry name" value="Tetracycline Repressor, domain 2"/>
    <property type="match status" value="1"/>
</dbReference>